<comment type="similarity">
    <text evidence="1">Belongs to the HpcH/HpaI aldolase family.</text>
</comment>
<dbReference type="InterPro" id="IPR050251">
    <property type="entry name" value="HpcH-HpaI_aldolase"/>
</dbReference>
<evidence type="ECO:0000313" key="6">
    <source>
        <dbReference type="Proteomes" id="UP000186895"/>
    </source>
</evidence>
<protein>
    <submittedName>
        <fullName evidence="5">4-hydroxy-2-oxoheptanedioate aldolase</fullName>
    </submittedName>
</protein>
<dbReference type="Gene3D" id="3.20.20.60">
    <property type="entry name" value="Phosphoenolpyruvate-binding domains"/>
    <property type="match status" value="1"/>
</dbReference>
<evidence type="ECO:0000256" key="2">
    <source>
        <dbReference type="ARBA" id="ARBA00022723"/>
    </source>
</evidence>
<dbReference type="Pfam" id="PF03328">
    <property type="entry name" value="HpcH_HpaI"/>
    <property type="match status" value="1"/>
</dbReference>
<dbReference type="STRING" id="49186.SAMN05421647_10438"/>
<sequence>MLNLALKKWRAKESSLGVWSNLPDIHMAEMLSRIDVDWICFDLQHGLMDYSDLTRLLPAITGVPTTPLVRVAANQPDQIGKALDAGAQGVIVPMVNTAEDAERAVAACRYPPMGSRSCGPMRDAMLEGPGYLATANEQVACLVMIETEEGLRNLDAIAAVEGVDGLFVGPMDLCYGLGLAPGDFANPAFAEAIGNILKACETHGLASGIFGYNAEMAADSMQKGFTFASIGTDISFIRAGALQALNTASGGDASDAPKARGGY</sequence>
<keyword evidence="6" id="KW-1185">Reference proteome</keyword>
<gene>
    <name evidence="5" type="ORF">SAMN05421647_10438</name>
</gene>
<dbReference type="InterPro" id="IPR040442">
    <property type="entry name" value="Pyrv_kinase-like_dom_sf"/>
</dbReference>
<evidence type="ECO:0000313" key="5">
    <source>
        <dbReference type="EMBL" id="SIQ36337.1"/>
    </source>
</evidence>
<feature type="domain" description="HpcH/HpaI aldolase/citrate lyase" evidence="4">
    <location>
        <begin position="17"/>
        <end position="235"/>
    </location>
</feature>
<proteinExistence type="inferred from homology"/>
<dbReference type="AlphaFoldDB" id="A0A1N6S5P4"/>
<dbReference type="GO" id="GO:0046872">
    <property type="term" value="F:metal ion binding"/>
    <property type="evidence" value="ECO:0007669"/>
    <property type="project" value="UniProtKB-KW"/>
</dbReference>
<evidence type="ECO:0000256" key="1">
    <source>
        <dbReference type="ARBA" id="ARBA00005568"/>
    </source>
</evidence>
<evidence type="ECO:0000259" key="4">
    <source>
        <dbReference type="Pfam" id="PF03328"/>
    </source>
</evidence>
<dbReference type="Proteomes" id="UP000186895">
    <property type="component" value="Unassembled WGS sequence"/>
</dbReference>
<evidence type="ECO:0000256" key="3">
    <source>
        <dbReference type="ARBA" id="ARBA00023239"/>
    </source>
</evidence>
<dbReference type="PANTHER" id="PTHR30502:SF0">
    <property type="entry name" value="PHOSPHOENOLPYRUVATE CARBOXYLASE FAMILY PROTEIN"/>
    <property type="match status" value="1"/>
</dbReference>
<keyword evidence="3" id="KW-0456">Lyase</keyword>
<dbReference type="SUPFAM" id="SSF51621">
    <property type="entry name" value="Phosphoenolpyruvate/pyruvate domain"/>
    <property type="match status" value="1"/>
</dbReference>
<dbReference type="PANTHER" id="PTHR30502">
    <property type="entry name" value="2-KETO-3-DEOXY-L-RHAMNONATE ALDOLASE"/>
    <property type="match status" value="1"/>
</dbReference>
<dbReference type="RefSeq" id="WP_076462681.1">
    <property type="nucleotide sequence ID" value="NZ_FTMN01000004.1"/>
</dbReference>
<dbReference type="EMBL" id="FTMN01000004">
    <property type="protein sequence ID" value="SIQ36337.1"/>
    <property type="molecule type" value="Genomic_DNA"/>
</dbReference>
<accession>A0A1N6S5P4</accession>
<organism evidence="5 6">
    <name type="scientific">Marinobacterium stanieri</name>
    <dbReference type="NCBI Taxonomy" id="49186"/>
    <lineage>
        <taxon>Bacteria</taxon>
        <taxon>Pseudomonadati</taxon>
        <taxon>Pseudomonadota</taxon>
        <taxon>Gammaproteobacteria</taxon>
        <taxon>Oceanospirillales</taxon>
        <taxon>Oceanospirillaceae</taxon>
        <taxon>Marinobacterium</taxon>
    </lineage>
</organism>
<dbReference type="GO" id="GO:0005737">
    <property type="term" value="C:cytoplasm"/>
    <property type="evidence" value="ECO:0007669"/>
    <property type="project" value="TreeGrafter"/>
</dbReference>
<dbReference type="InterPro" id="IPR015813">
    <property type="entry name" value="Pyrv/PenolPyrv_kinase-like_dom"/>
</dbReference>
<dbReference type="InterPro" id="IPR005000">
    <property type="entry name" value="Aldolase/citrate-lyase_domain"/>
</dbReference>
<name>A0A1N6S5P4_9GAMM</name>
<keyword evidence="2" id="KW-0479">Metal-binding</keyword>
<dbReference type="GO" id="GO:0016832">
    <property type="term" value="F:aldehyde-lyase activity"/>
    <property type="evidence" value="ECO:0007669"/>
    <property type="project" value="TreeGrafter"/>
</dbReference>
<reference evidence="5 6" key="1">
    <citation type="submission" date="2017-01" db="EMBL/GenBank/DDBJ databases">
        <authorList>
            <person name="Mah S.A."/>
            <person name="Swanson W.J."/>
            <person name="Moy G.W."/>
            <person name="Vacquier V.D."/>
        </authorList>
    </citation>
    <scope>NUCLEOTIDE SEQUENCE [LARGE SCALE GENOMIC DNA]</scope>
    <source>
        <strain evidence="5 6">DSM 7027</strain>
    </source>
</reference>